<dbReference type="InterPro" id="IPR036397">
    <property type="entry name" value="RNaseH_sf"/>
</dbReference>
<name>A0A848B8J9_9FIRM</name>
<evidence type="ECO:0000259" key="1">
    <source>
        <dbReference type="PROSITE" id="PS50994"/>
    </source>
</evidence>
<dbReference type="InterPro" id="IPR001584">
    <property type="entry name" value="Integrase_cat-core"/>
</dbReference>
<organism evidence="2 3">
    <name type="scientific">Selenomonas bovis</name>
    <dbReference type="NCBI Taxonomy" id="416586"/>
    <lineage>
        <taxon>Bacteria</taxon>
        <taxon>Bacillati</taxon>
        <taxon>Bacillota</taxon>
        <taxon>Negativicutes</taxon>
        <taxon>Selenomonadales</taxon>
        <taxon>Selenomonadaceae</taxon>
        <taxon>Selenomonas</taxon>
    </lineage>
</organism>
<dbReference type="GO" id="GO:0032196">
    <property type="term" value="P:transposition"/>
    <property type="evidence" value="ECO:0007669"/>
    <property type="project" value="TreeGrafter"/>
</dbReference>
<dbReference type="GO" id="GO:0015074">
    <property type="term" value="P:DNA integration"/>
    <property type="evidence" value="ECO:0007669"/>
    <property type="project" value="InterPro"/>
</dbReference>
<keyword evidence="3" id="KW-1185">Reference proteome</keyword>
<dbReference type="PANTHER" id="PTHR10948:SF23">
    <property type="entry name" value="TRANSPOSASE INSI FOR INSERTION SEQUENCE ELEMENT IS30A-RELATED"/>
    <property type="match status" value="1"/>
</dbReference>
<sequence length="183" mass="21412">MLGRSIEERPSIVAAGTEIGHWEVDTLVSRRQGREAVIFTTVEKVLRKFIAIRIPGRTRSGIEVAMTKMREEFGDENFSKFFKRMTADNGPEFETFSQYEQLGTKIYFTHPYSSWERPQNERHNDLLRDYIPKGTSIERYSGEDVLSIADELNQRPRRILGYHIPAELFDHFLDEVYAIKKYS</sequence>
<evidence type="ECO:0000313" key="2">
    <source>
        <dbReference type="EMBL" id="NMD98275.1"/>
    </source>
</evidence>
<dbReference type="PROSITE" id="PS50994">
    <property type="entry name" value="INTEGRASE"/>
    <property type="match status" value="1"/>
</dbReference>
<evidence type="ECO:0000313" key="3">
    <source>
        <dbReference type="Proteomes" id="UP000543804"/>
    </source>
</evidence>
<gene>
    <name evidence="2" type="ORF">HF878_02080</name>
</gene>
<dbReference type="SUPFAM" id="SSF53098">
    <property type="entry name" value="Ribonuclease H-like"/>
    <property type="match status" value="1"/>
</dbReference>
<dbReference type="GO" id="GO:0005829">
    <property type="term" value="C:cytosol"/>
    <property type="evidence" value="ECO:0007669"/>
    <property type="project" value="TreeGrafter"/>
</dbReference>
<dbReference type="EMBL" id="JABAFA010000003">
    <property type="protein sequence ID" value="NMD98275.1"/>
    <property type="molecule type" value="Genomic_DNA"/>
</dbReference>
<dbReference type="GO" id="GO:0004803">
    <property type="term" value="F:transposase activity"/>
    <property type="evidence" value="ECO:0007669"/>
    <property type="project" value="TreeGrafter"/>
</dbReference>
<proteinExistence type="predicted"/>
<dbReference type="InterPro" id="IPR012337">
    <property type="entry name" value="RNaseH-like_sf"/>
</dbReference>
<feature type="domain" description="Integrase catalytic" evidence="1">
    <location>
        <begin position="6"/>
        <end position="173"/>
    </location>
</feature>
<comment type="caution">
    <text evidence="2">The sequence shown here is derived from an EMBL/GenBank/DDBJ whole genome shotgun (WGS) entry which is preliminary data.</text>
</comment>
<dbReference type="Proteomes" id="UP000543804">
    <property type="component" value="Unassembled WGS sequence"/>
</dbReference>
<dbReference type="InterPro" id="IPR053392">
    <property type="entry name" value="Transposase_IS30-like"/>
</dbReference>
<protein>
    <submittedName>
        <fullName evidence="2">IS30 family transposase</fullName>
    </submittedName>
</protein>
<accession>A0A848B8J9</accession>
<dbReference type="GO" id="GO:0003676">
    <property type="term" value="F:nucleic acid binding"/>
    <property type="evidence" value="ECO:0007669"/>
    <property type="project" value="InterPro"/>
</dbReference>
<dbReference type="PANTHER" id="PTHR10948">
    <property type="entry name" value="TRANSPOSASE"/>
    <property type="match status" value="1"/>
</dbReference>
<reference evidence="2 3" key="1">
    <citation type="submission" date="2020-04" db="EMBL/GenBank/DDBJ databases">
        <authorList>
            <person name="Hitch T.C.A."/>
            <person name="Wylensek D."/>
            <person name="Clavel T."/>
        </authorList>
    </citation>
    <scope>NUCLEOTIDE SEQUENCE [LARGE SCALE GENOMIC DNA]</scope>
    <source>
        <strain evidence="2 3">PG-130-P53-12</strain>
    </source>
</reference>
<dbReference type="InterPro" id="IPR051917">
    <property type="entry name" value="Transposase-Integrase"/>
</dbReference>
<dbReference type="Gene3D" id="3.30.420.10">
    <property type="entry name" value="Ribonuclease H-like superfamily/Ribonuclease H"/>
    <property type="match status" value="1"/>
</dbReference>
<dbReference type="AlphaFoldDB" id="A0A848B8J9"/>
<dbReference type="NCBIfam" id="NF033563">
    <property type="entry name" value="transpos_IS30"/>
    <property type="match status" value="1"/>
</dbReference>